<dbReference type="PRINTS" id="PR00380">
    <property type="entry name" value="KINESINHEAVY"/>
</dbReference>
<dbReference type="InterPro" id="IPR001752">
    <property type="entry name" value="Kinesin_motor_dom"/>
</dbReference>
<dbReference type="InterPro" id="IPR027640">
    <property type="entry name" value="Kinesin-like_fam"/>
</dbReference>
<dbReference type="GO" id="GO:0005524">
    <property type="term" value="F:ATP binding"/>
    <property type="evidence" value="ECO:0007669"/>
    <property type="project" value="UniProtKB-KW"/>
</dbReference>
<gene>
    <name evidence="8" type="ORF">FGIG_04180</name>
</gene>
<proteinExistence type="inferred from homology"/>
<dbReference type="SMART" id="SM00129">
    <property type="entry name" value="KISc"/>
    <property type="match status" value="1"/>
</dbReference>
<comment type="caution">
    <text evidence="8">The sequence shown here is derived from an EMBL/GenBank/DDBJ whole genome shotgun (WGS) entry which is preliminary data.</text>
</comment>
<dbReference type="OrthoDB" id="3176171at2759"/>
<evidence type="ECO:0000256" key="2">
    <source>
        <dbReference type="ARBA" id="ARBA00022741"/>
    </source>
</evidence>
<dbReference type="InterPro" id="IPR027417">
    <property type="entry name" value="P-loop_NTPase"/>
</dbReference>
<feature type="domain" description="Kinesin motor" evidence="7">
    <location>
        <begin position="1"/>
        <end position="207"/>
    </location>
</feature>
<dbReference type="PANTHER" id="PTHR47968:SF67">
    <property type="entry name" value="KINESIN MOTOR DOMAIN-CONTAINING PROTEIN"/>
    <property type="match status" value="1"/>
</dbReference>
<dbReference type="GO" id="GO:0003777">
    <property type="term" value="F:microtubule motor activity"/>
    <property type="evidence" value="ECO:0007669"/>
    <property type="project" value="InterPro"/>
</dbReference>
<dbReference type="AlphaFoldDB" id="A0A504YCA3"/>
<keyword evidence="3 6" id="KW-0067">ATP-binding</keyword>
<protein>
    <recommendedName>
        <fullName evidence="6">Kinesin-like protein</fullName>
    </recommendedName>
</protein>
<evidence type="ECO:0000313" key="8">
    <source>
        <dbReference type="EMBL" id="TPP55710.1"/>
    </source>
</evidence>
<keyword evidence="4" id="KW-0206">Cytoskeleton</keyword>
<evidence type="ECO:0000313" key="9">
    <source>
        <dbReference type="Proteomes" id="UP000316759"/>
    </source>
</evidence>
<dbReference type="GO" id="GO:0007018">
    <property type="term" value="P:microtubule-based movement"/>
    <property type="evidence" value="ECO:0007669"/>
    <property type="project" value="InterPro"/>
</dbReference>
<accession>A0A504YCA3</accession>
<keyword evidence="9" id="KW-1185">Reference proteome</keyword>
<reference evidence="8 9" key="1">
    <citation type="submission" date="2019-04" db="EMBL/GenBank/DDBJ databases">
        <title>Annotation for the trematode Fasciola gigantica.</title>
        <authorList>
            <person name="Choi Y.-J."/>
        </authorList>
    </citation>
    <scope>NUCLEOTIDE SEQUENCE [LARGE SCALE GENOMIC DNA]</scope>
    <source>
        <strain evidence="8">Uganda_cow_1</strain>
    </source>
</reference>
<dbReference type="Gene3D" id="3.40.850.10">
    <property type="entry name" value="Kinesin motor domain"/>
    <property type="match status" value="1"/>
</dbReference>
<dbReference type="Proteomes" id="UP000316759">
    <property type="component" value="Unassembled WGS sequence"/>
</dbReference>
<dbReference type="PROSITE" id="PS50067">
    <property type="entry name" value="KINESIN_MOTOR_2"/>
    <property type="match status" value="1"/>
</dbReference>
<dbReference type="PANTHER" id="PTHR47968">
    <property type="entry name" value="CENTROMERE PROTEIN E"/>
    <property type="match status" value="1"/>
</dbReference>
<evidence type="ECO:0000256" key="3">
    <source>
        <dbReference type="ARBA" id="ARBA00022840"/>
    </source>
</evidence>
<evidence type="ECO:0000256" key="6">
    <source>
        <dbReference type="RuleBase" id="RU000394"/>
    </source>
</evidence>
<evidence type="ECO:0000259" key="7">
    <source>
        <dbReference type="PROSITE" id="PS50067"/>
    </source>
</evidence>
<dbReference type="STRING" id="46835.A0A504YCA3"/>
<comment type="similarity">
    <text evidence="5 6">Belongs to the TRAFAC class myosin-kinesin ATPase superfamily. Kinesin family.</text>
</comment>
<dbReference type="InterPro" id="IPR019821">
    <property type="entry name" value="Kinesin_motor_CS"/>
</dbReference>
<dbReference type="PROSITE" id="PS00411">
    <property type="entry name" value="KINESIN_MOTOR_1"/>
    <property type="match status" value="1"/>
</dbReference>
<comment type="subcellular location">
    <subcellularLocation>
        <location evidence="1">Cytoplasm</location>
        <location evidence="1">Cytoskeleton</location>
    </subcellularLocation>
</comment>
<dbReference type="GO" id="GO:0008017">
    <property type="term" value="F:microtubule binding"/>
    <property type="evidence" value="ECO:0007669"/>
    <property type="project" value="InterPro"/>
</dbReference>
<evidence type="ECO:0000256" key="5">
    <source>
        <dbReference type="PROSITE-ProRule" id="PRU00283"/>
    </source>
</evidence>
<keyword evidence="4" id="KW-0963">Cytoplasm</keyword>
<dbReference type="Pfam" id="PF00225">
    <property type="entry name" value="Kinesin"/>
    <property type="match status" value="1"/>
</dbReference>
<comment type="caution">
    <text evidence="5">Lacks conserved residue(s) required for the propagation of feature annotation.</text>
</comment>
<evidence type="ECO:0000256" key="1">
    <source>
        <dbReference type="ARBA" id="ARBA00004245"/>
    </source>
</evidence>
<dbReference type="EMBL" id="SUNJ01015463">
    <property type="protein sequence ID" value="TPP55710.1"/>
    <property type="molecule type" value="Genomic_DNA"/>
</dbReference>
<keyword evidence="2 6" id="KW-0547">Nucleotide-binding</keyword>
<dbReference type="InterPro" id="IPR036961">
    <property type="entry name" value="Kinesin_motor_dom_sf"/>
</dbReference>
<evidence type="ECO:0000256" key="4">
    <source>
        <dbReference type="ARBA" id="ARBA00023212"/>
    </source>
</evidence>
<organism evidence="8 9">
    <name type="scientific">Fasciola gigantica</name>
    <name type="common">Giant liver fluke</name>
    <dbReference type="NCBI Taxonomy" id="46835"/>
    <lineage>
        <taxon>Eukaryota</taxon>
        <taxon>Metazoa</taxon>
        <taxon>Spiralia</taxon>
        <taxon>Lophotrochozoa</taxon>
        <taxon>Platyhelminthes</taxon>
        <taxon>Trematoda</taxon>
        <taxon>Digenea</taxon>
        <taxon>Plagiorchiida</taxon>
        <taxon>Echinostomata</taxon>
        <taxon>Echinostomatoidea</taxon>
        <taxon>Fasciolidae</taxon>
        <taxon>Fasciola</taxon>
    </lineage>
</organism>
<keyword evidence="6" id="KW-0493">Microtubule</keyword>
<sequence>MKISYLEIYNENGYDLLDAQHESAAKLEEMPRVTLYEDTEAGTVHLKNLSIHPATSVDEALNLLFMGDTNRIIAETPMNEASTRSHCIFTIHIMARSGNCSKVRRSKLHLVDLAGSERAHKSGIDGTTLTEAKYINLSLHYLEQVIVALSDKQRTHVPYRNSMMTMVLRDSLGGNCLTSMIATCSLEQRNMQETISTCRFAQRVALIKNVAVLNEELDSHVIIIRLKQEVERLKADLALATGVERTEDLTEDQKERCSVWVQRFLACESPNSEEIPSQMFSDIRNIYFCFQAYSACVS</sequence>
<dbReference type="SUPFAM" id="SSF52540">
    <property type="entry name" value="P-loop containing nucleoside triphosphate hydrolases"/>
    <property type="match status" value="1"/>
</dbReference>
<keyword evidence="6" id="KW-0505">Motor protein</keyword>
<dbReference type="GO" id="GO:0005874">
    <property type="term" value="C:microtubule"/>
    <property type="evidence" value="ECO:0007669"/>
    <property type="project" value="UniProtKB-KW"/>
</dbReference>
<name>A0A504YCA3_FASGI</name>